<dbReference type="CDD" id="cd04738">
    <property type="entry name" value="DHOD_2_like"/>
    <property type="match status" value="1"/>
</dbReference>
<accession>A0A1H1UA00</accession>
<feature type="binding site" evidence="11">
    <location>
        <position position="238"/>
    </location>
    <ligand>
        <name>FMN</name>
        <dbReference type="ChEBI" id="CHEBI:58210"/>
    </ligand>
</feature>
<comment type="function">
    <text evidence="1 11">Catalyzes the conversion of dihydroorotate to orotate with quinone as electron acceptor.</text>
</comment>
<keyword evidence="14" id="KW-1185">Reference proteome</keyword>
<dbReference type="EC" id="1.3.5.2" evidence="11"/>
<evidence type="ECO:0000256" key="3">
    <source>
        <dbReference type="ARBA" id="ARBA00005161"/>
    </source>
</evidence>
<feature type="binding site" evidence="11">
    <location>
        <position position="316"/>
    </location>
    <ligand>
        <name>FMN</name>
        <dbReference type="ChEBI" id="CHEBI:58210"/>
    </ligand>
</feature>
<dbReference type="NCBIfam" id="NF003652">
    <property type="entry name" value="PRK05286.2-5"/>
    <property type="match status" value="1"/>
</dbReference>
<comment type="similarity">
    <text evidence="4 11">Belongs to the dihydroorotate dehydrogenase family. Type 2 subfamily.</text>
</comment>
<keyword evidence="9 11" id="KW-0472">Membrane</keyword>
<feature type="binding site" evidence="11">
    <location>
        <position position="82"/>
    </location>
    <ligand>
        <name>substrate</name>
    </ligand>
</feature>
<dbReference type="OrthoDB" id="9802377at2"/>
<evidence type="ECO:0000256" key="5">
    <source>
        <dbReference type="ARBA" id="ARBA00022630"/>
    </source>
</evidence>
<feature type="domain" description="Dihydroorotate dehydrogenase catalytic" evidence="12">
    <location>
        <begin position="63"/>
        <end position="351"/>
    </location>
</feature>
<feature type="binding site" evidence="11">
    <location>
        <begin position="78"/>
        <end position="82"/>
    </location>
    <ligand>
        <name>FMN</name>
        <dbReference type="ChEBI" id="CHEBI:58210"/>
    </ligand>
</feature>
<dbReference type="PANTHER" id="PTHR48109">
    <property type="entry name" value="DIHYDROOROTATE DEHYDROGENASE (QUINONE), MITOCHONDRIAL-RELATED"/>
    <property type="match status" value="1"/>
</dbReference>
<comment type="cofactor">
    <cofactor evidence="11">
        <name>FMN</name>
        <dbReference type="ChEBI" id="CHEBI:58210"/>
    </cofactor>
    <text evidence="11">Binds 1 FMN per subunit.</text>
</comment>
<evidence type="ECO:0000256" key="6">
    <source>
        <dbReference type="ARBA" id="ARBA00022643"/>
    </source>
</evidence>
<proteinExistence type="inferred from homology"/>
<dbReference type="GO" id="GO:0005737">
    <property type="term" value="C:cytoplasm"/>
    <property type="evidence" value="ECO:0007669"/>
    <property type="project" value="InterPro"/>
</dbReference>
<dbReference type="Gene3D" id="3.20.20.70">
    <property type="entry name" value="Aldolase class I"/>
    <property type="match status" value="1"/>
</dbReference>
<comment type="catalytic activity">
    <reaction evidence="10 11">
        <text>(S)-dihydroorotate + a quinone = orotate + a quinol</text>
        <dbReference type="Rhea" id="RHEA:30187"/>
        <dbReference type="ChEBI" id="CHEBI:24646"/>
        <dbReference type="ChEBI" id="CHEBI:30839"/>
        <dbReference type="ChEBI" id="CHEBI:30864"/>
        <dbReference type="ChEBI" id="CHEBI:132124"/>
        <dbReference type="EC" id="1.3.5.2"/>
    </reaction>
</comment>
<dbReference type="NCBIfam" id="TIGR01036">
    <property type="entry name" value="pyrD_sub2"/>
    <property type="match status" value="1"/>
</dbReference>
<dbReference type="InterPro" id="IPR013785">
    <property type="entry name" value="Aldolase_TIM"/>
</dbReference>
<evidence type="ECO:0000313" key="14">
    <source>
        <dbReference type="Proteomes" id="UP000199092"/>
    </source>
</evidence>
<evidence type="ECO:0000256" key="9">
    <source>
        <dbReference type="ARBA" id="ARBA00023136"/>
    </source>
</evidence>
<dbReference type="RefSeq" id="WP_091412895.1">
    <property type="nucleotide sequence ID" value="NZ_LT629749.1"/>
</dbReference>
<evidence type="ECO:0000256" key="7">
    <source>
        <dbReference type="ARBA" id="ARBA00022975"/>
    </source>
</evidence>
<feature type="binding site" evidence="11">
    <location>
        <begin position="337"/>
        <end position="338"/>
    </location>
    <ligand>
        <name>FMN</name>
        <dbReference type="ChEBI" id="CHEBI:58210"/>
    </ligand>
</feature>
<comment type="subunit">
    <text evidence="11">Monomer.</text>
</comment>
<dbReference type="GO" id="GO:0044205">
    <property type="term" value="P:'de novo' UMP biosynthetic process"/>
    <property type="evidence" value="ECO:0007669"/>
    <property type="project" value="UniProtKB-UniRule"/>
</dbReference>
<dbReference type="GO" id="GO:0106430">
    <property type="term" value="F:dihydroorotate dehydrogenase (quinone) activity"/>
    <property type="evidence" value="ECO:0007669"/>
    <property type="project" value="UniProtKB-EC"/>
</dbReference>
<evidence type="ECO:0000256" key="11">
    <source>
        <dbReference type="HAMAP-Rule" id="MF_00225"/>
    </source>
</evidence>
<feature type="binding site" evidence="11">
    <location>
        <begin position="127"/>
        <end position="131"/>
    </location>
    <ligand>
        <name>substrate</name>
    </ligand>
</feature>
<dbReference type="InterPro" id="IPR005720">
    <property type="entry name" value="Dihydroorotate_DH_cat"/>
</dbReference>
<keyword evidence="11" id="KW-1003">Cell membrane</keyword>
<dbReference type="GO" id="GO:0005886">
    <property type="term" value="C:plasma membrane"/>
    <property type="evidence" value="ECO:0007669"/>
    <property type="project" value="UniProtKB-SubCell"/>
</dbReference>
<keyword evidence="5 11" id="KW-0285">Flavoprotein</keyword>
<dbReference type="UniPathway" id="UPA00070">
    <property type="reaction ID" value="UER00946"/>
</dbReference>
<sequence>MTPDTWLLDRGYRRLLRPVLFRAAGGDPERVHDATLAALHRVGENRPVRAALAALLARHRDPVRVAGIDFPGRVGVAAGLDKNGLGLRAWGALGFGFAELGTVTSQGQPGNPSPRLFRLPEHQAIINRMGFNNAGAAALAARLAAADVVRGNGAVGLPLGISLGKTGTTPLAEATADYLASFRLLAGYADYVAVNVSSPNTPGLRSLQDADALRELVGTLVAEAARRDPDRPVPVFVKLAPDLSDDALEELLAVCTTAGAAGLVATNTTLARDAVAGHRHADEAGGLSGSPLAARARAVVAFLTARTALPVMGVGGILTADDGRAMLDAGAALLQVYSGYIYRGPALVAELNRLTPGGPTTLDEGMTDR</sequence>
<dbReference type="InterPro" id="IPR050074">
    <property type="entry name" value="DHO_dehydrogenase"/>
</dbReference>
<dbReference type="InterPro" id="IPR001295">
    <property type="entry name" value="Dihydroorotate_DH_CS"/>
</dbReference>
<keyword evidence="8 11" id="KW-0560">Oxidoreductase</keyword>
<dbReference type="PANTHER" id="PTHR48109:SF4">
    <property type="entry name" value="DIHYDROOROTATE DEHYDROGENASE (QUINONE), MITOCHONDRIAL"/>
    <property type="match status" value="1"/>
</dbReference>
<evidence type="ECO:0000256" key="4">
    <source>
        <dbReference type="ARBA" id="ARBA00005359"/>
    </source>
</evidence>
<organism evidence="13 14">
    <name type="scientific">Friedmanniella luteola</name>
    <dbReference type="NCBI Taxonomy" id="546871"/>
    <lineage>
        <taxon>Bacteria</taxon>
        <taxon>Bacillati</taxon>
        <taxon>Actinomycetota</taxon>
        <taxon>Actinomycetes</taxon>
        <taxon>Propionibacteriales</taxon>
        <taxon>Nocardioidaceae</taxon>
        <taxon>Friedmanniella</taxon>
    </lineage>
</organism>
<evidence type="ECO:0000313" key="13">
    <source>
        <dbReference type="EMBL" id="SDS69314.1"/>
    </source>
</evidence>
<feature type="binding site" evidence="11">
    <location>
        <position position="195"/>
    </location>
    <ligand>
        <name>substrate</name>
    </ligand>
</feature>
<dbReference type="InterPro" id="IPR005719">
    <property type="entry name" value="Dihydroorotate_DH_2"/>
</dbReference>
<keyword evidence="7 11" id="KW-0665">Pyrimidine biosynthesis</keyword>
<keyword evidence="6 11" id="KW-0288">FMN</keyword>
<feature type="binding site" evidence="11">
    <location>
        <position position="102"/>
    </location>
    <ligand>
        <name>FMN</name>
        <dbReference type="ChEBI" id="CHEBI:58210"/>
    </ligand>
</feature>
<name>A0A1H1UA00_9ACTN</name>
<feature type="active site" description="Nucleophile" evidence="11">
    <location>
        <position position="198"/>
    </location>
</feature>
<feature type="binding site" evidence="11">
    <location>
        <position position="162"/>
    </location>
    <ligand>
        <name>FMN</name>
        <dbReference type="ChEBI" id="CHEBI:58210"/>
    </ligand>
</feature>
<feature type="binding site" evidence="11">
    <location>
        <begin position="267"/>
        <end position="268"/>
    </location>
    <ligand>
        <name>substrate</name>
    </ligand>
</feature>
<dbReference type="EMBL" id="LT629749">
    <property type="protein sequence ID" value="SDS69314.1"/>
    <property type="molecule type" value="Genomic_DNA"/>
</dbReference>
<dbReference type="Pfam" id="PF01180">
    <property type="entry name" value="DHO_dh"/>
    <property type="match status" value="1"/>
</dbReference>
<dbReference type="STRING" id="546871.SAMN04488543_2208"/>
<comment type="pathway">
    <text evidence="3 11">Pyrimidine metabolism; UMP biosynthesis via de novo pathway; orotate from (S)-dihydroorotate (quinone route): step 1/1.</text>
</comment>
<evidence type="ECO:0000256" key="1">
    <source>
        <dbReference type="ARBA" id="ARBA00003125"/>
    </source>
</evidence>
<gene>
    <name evidence="11" type="primary">pyrD</name>
    <name evidence="13" type="ORF">SAMN04488543_2208</name>
</gene>
<dbReference type="GO" id="GO:0006207">
    <property type="term" value="P:'de novo' pyrimidine nucleobase biosynthetic process"/>
    <property type="evidence" value="ECO:0007669"/>
    <property type="project" value="UniProtKB-UniRule"/>
</dbReference>
<dbReference type="PROSITE" id="PS00911">
    <property type="entry name" value="DHODEHASE_1"/>
    <property type="match status" value="1"/>
</dbReference>
<evidence type="ECO:0000256" key="8">
    <source>
        <dbReference type="ARBA" id="ARBA00023002"/>
    </source>
</evidence>
<evidence type="ECO:0000256" key="10">
    <source>
        <dbReference type="ARBA" id="ARBA00048639"/>
    </source>
</evidence>
<evidence type="ECO:0000256" key="2">
    <source>
        <dbReference type="ARBA" id="ARBA00004370"/>
    </source>
</evidence>
<dbReference type="HAMAP" id="MF_00225">
    <property type="entry name" value="DHO_dh_type2"/>
    <property type="match status" value="1"/>
</dbReference>
<dbReference type="Proteomes" id="UP000199092">
    <property type="component" value="Chromosome I"/>
</dbReference>
<feature type="binding site" evidence="11">
    <location>
        <position position="266"/>
    </location>
    <ligand>
        <name>FMN</name>
        <dbReference type="ChEBI" id="CHEBI:58210"/>
    </ligand>
</feature>
<feature type="binding site" evidence="11">
    <location>
        <position position="195"/>
    </location>
    <ligand>
        <name>FMN</name>
        <dbReference type="ChEBI" id="CHEBI:58210"/>
    </ligand>
</feature>
<dbReference type="AlphaFoldDB" id="A0A1H1UA00"/>
<dbReference type="SUPFAM" id="SSF51395">
    <property type="entry name" value="FMN-linked oxidoreductases"/>
    <property type="match status" value="1"/>
</dbReference>
<feature type="binding site" evidence="11">
    <location>
        <position position="200"/>
    </location>
    <ligand>
        <name>substrate</name>
    </ligand>
</feature>
<evidence type="ECO:0000259" key="12">
    <source>
        <dbReference type="Pfam" id="PF01180"/>
    </source>
</evidence>
<reference evidence="13 14" key="1">
    <citation type="submission" date="2016-10" db="EMBL/GenBank/DDBJ databases">
        <authorList>
            <person name="de Groot N.N."/>
        </authorList>
    </citation>
    <scope>NUCLEOTIDE SEQUENCE [LARGE SCALE GENOMIC DNA]</scope>
    <source>
        <strain evidence="13 14">DSM 21741</strain>
    </source>
</reference>
<feature type="binding site" evidence="11">
    <location>
        <position position="289"/>
    </location>
    <ligand>
        <name>FMN</name>
        <dbReference type="ChEBI" id="CHEBI:58210"/>
    </ligand>
</feature>
<protein>
    <recommendedName>
        <fullName evidence="11">Dihydroorotate dehydrogenase (quinone)</fullName>
        <ecNumber evidence="11">1.3.5.2</ecNumber>
    </recommendedName>
    <alternativeName>
        <fullName evidence="11">DHOdehase</fullName>
        <shortName evidence="11">DHOD</shortName>
        <shortName evidence="11">DHODase</shortName>
    </alternativeName>
    <alternativeName>
        <fullName evidence="11">Dihydroorotate oxidase</fullName>
    </alternativeName>
</protein>
<comment type="subcellular location">
    <subcellularLocation>
        <location evidence="11">Cell membrane</location>
        <topology evidence="11">Peripheral membrane protein</topology>
    </subcellularLocation>
    <subcellularLocation>
        <location evidence="2">Membrane</location>
    </subcellularLocation>
</comment>